<proteinExistence type="predicted"/>
<dbReference type="NCBIfam" id="NF007637">
    <property type="entry name" value="PRK10302.1"/>
    <property type="match status" value="1"/>
</dbReference>
<dbReference type="Pfam" id="PF01904">
    <property type="entry name" value="DUF72"/>
    <property type="match status" value="1"/>
</dbReference>
<dbReference type="Gene3D" id="3.20.20.410">
    <property type="entry name" value="Protein of unknown function UPF0759"/>
    <property type="match status" value="1"/>
</dbReference>
<dbReference type="InterPro" id="IPR002763">
    <property type="entry name" value="DUF72"/>
</dbReference>
<dbReference type="EMBL" id="CP081864">
    <property type="protein sequence ID" value="QZN94043.1"/>
    <property type="molecule type" value="Genomic_DNA"/>
</dbReference>
<organism evidence="1 2">
    <name type="scientific">Symbiopectobacterium purcellii</name>
    <dbReference type="NCBI Taxonomy" id="2871826"/>
    <lineage>
        <taxon>Bacteria</taxon>
        <taxon>Pseudomonadati</taxon>
        <taxon>Pseudomonadota</taxon>
        <taxon>Gammaproteobacteria</taxon>
        <taxon>Enterobacterales</taxon>
        <taxon>Enterobacteriaceae</taxon>
    </lineage>
</organism>
<dbReference type="RefSeq" id="WP_222157171.1">
    <property type="nucleotide sequence ID" value="NZ_CP081864.1"/>
</dbReference>
<dbReference type="InterPro" id="IPR036520">
    <property type="entry name" value="UPF0759_sf"/>
</dbReference>
<evidence type="ECO:0000313" key="1">
    <source>
        <dbReference type="EMBL" id="QZN94043.1"/>
    </source>
</evidence>
<gene>
    <name evidence="1" type="ORF">K6K13_11580</name>
</gene>
<accession>A0ABX9AG09</accession>
<protein>
    <submittedName>
        <fullName evidence="1">DUF72 domain-containing protein</fullName>
    </submittedName>
</protein>
<dbReference type="Proteomes" id="UP000825886">
    <property type="component" value="Chromosome"/>
</dbReference>
<name>A0ABX9AG09_9ENTR</name>
<evidence type="ECO:0000313" key="2">
    <source>
        <dbReference type="Proteomes" id="UP000825886"/>
    </source>
</evidence>
<reference evidence="1 2" key="1">
    <citation type="submission" date="2021-08" db="EMBL/GenBank/DDBJ databases">
        <title>Culture and genomic analysis of Symbiopectobacterium purcellii sp. nov. gen. nov., isolated from the leafhopper Empoasca decipiens.</title>
        <authorList>
            <person name="Nadal-Jimenez P."/>
            <person name="Siozios S."/>
            <person name="Halliday N."/>
            <person name="Camara M."/>
            <person name="Hurst G.D.D."/>
        </authorList>
    </citation>
    <scope>NUCLEOTIDE SEQUENCE [LARGE SCALE GENOMIC DNA]</scope>
    <source>
        <strain evidence="1 2">SyEd1</strain>
    </source>
</reference>
<keyword evidence="2" id="KW-1185">Reference proteome</keyword>
<dbReference type="SUPFAM" id="SSF117396">
    <property type="entry name" value="TM1631-like"/>
    <property type="match status" value="1"/>
</dbReference>
<sequence length="270" mass="31412">MFIGLPQWQHPAWHKFGLRTLADYARYFNCVEGNTTFYALPSADSVLRWRDMTTDSFRFCFKFPATISHQAGLRHCEEETRQFFHCLKPLASRVGQFWLQLPAAFSPEQLPDLWRFLDTLPQEFSYGVEVRHLAFFAKGEDERQLNQGLSQRAIDRIMLDSRPVHHAPPDTPALREAQRKKPRLPVHALLTAQHPAIRFIGNEDIADNLRWFAPWIDKLKRWQGHSPYLFIHTPDIGNVLPLAQAIWPLLEPVITACPPRPDWPQQDALF</sequence>
<dbReference type="PANTHER" id="PTHR30348">
    <property type="entry name" value="UNCHARACTERIZED PROTEIN YECE"/>
    <property type="match status" value="1"/>
</dbReference>
<dbReference type="PANTHER" id="PTHR30348:SF9">
    <property type="entry name" value="UPF0759 PROTEIN YECE"/>
    <property type="match status" value="1"/>
</dbReference>